<evidence type="ECO:0000256" key="4">
    <source>
        <dbReference type="ARBA" id="ARBA00022921"/>
    </source>
</evidence>
<organism evidence="6 7">
    <name type="scientific">Human cytomegalovirus</name>
    <name type="common">HHV-5</name>
    <name type="synonym">Human herpesvirus 5</name>
    <dbReference type="NCBI Taxonomy" id="10359"/>
    <lineage>
        <taxon>Viruses</taxon>
        <taxon>Duplodnaviria</taxon>
        <taxon>Heunggongvirae</taxon>
        <taxon>Peploviricota</taxon>
        <taxon>Herviviricetes</taxon>
        <taxon>Herpesvirales</taxon>
        <taxon>Orthoherpesviridae</taxon>
        <taxon>Betaherpesvirinae</taxon>
        <taxon>Cytomegalovirus</taxon>
        <taxon>Cytomegalovirus humanbeta5</taxon>
    </lineage>
</organism>
<dbReference type="InterPro" id="IPR004286">
    <property type="entry name" value="Herpes_UL16/UL94"/>
</dbReference>
<evidence type="ECO:0000256" key="5">
    <source>
        <dbReference type="ARBA" id="ARBA00023200"/>
    </source>
</evidence>
<keyword evidence="3" id="KW-0946">Virion</keyword>
<keyword evidence="5" id="KW-1035">Host cytoplasm</keyword>
<evidence type="ECO:0000256" key="3">
    <source>
        <dbReference type="ARBA" id="ARBA00022844"/>
    </source>
</evidence>
<accession>A0A0A0PTZ2</accession>
<evidence type="ECO:0000313" key="6">
    <source>
        <dbReference type="EMBL" id="AHJ86180.1"/>
    </source>
</evidence>
<dbReference type="Proteomes" id="UP000169234">
    <property type="component" value="Genome"/>
</dbReference>
<proteinExistence type="inferred from homology"/>
<organismHost>
    <name type="scientific">Homo sapiens</name>
    <name type="common">Human</name>
    <dbReference type="NCBI Taxonomy" id="9606"/>
</organismHost>
<reference evidence="6 7" key="1">
    <citation type="submission" date="2014-01" db="EMBL/GenBank/DDBJ databases">
        <title>Diversity of human cytomegalovirus.</title>
        <authorList>
            <person name="Wilkie G.S."/>
            <person name="Zavattoni M."/>
            <person name="Davison A.J."/>
        </authorList>
    </citation>
    <scope>NUCLEOTIDE SEQUENCE [LARGE SCALE GENOMIC DNA]</scope>
    <source>
        <strain evidence="6">UKNEQAS1</strain>
    </source>
</reference>
<evidence type="ECO:0000313" key="7">
    <source>
        <dbReference type="Proteomes" id="UP000169234"/>
    </source>
</evidence>
<dbReference type="HAMAP" id="MF_04039">
    <property type="entry name" value="HSV_CEP2"/>
    <property type="match status" value="1"/>
</dbReference>
<keyword evidence="2" id="KW-0920">Virion tegument</keyword>
<keyword evidence="4" id="KW-0426">Late protein</keyword>
<evidence type="ECO:0000256" key="1">
    <source>
        <dbReference type="ARBA" id="ARBA00022562"/>
    </source>
</evidence>
<evidence type="ECO:0000256" key="2">
    <source>
        <dbReference type="ARBA" id="ARBA00022580"/>
    </source>
</evidence>
<dbReference type="EMBL" id="KJ361971">
    <property type="protein sequence ID" value="AHJ86180.1"/>
    <property type="molecule type" value="Genomic_DNA"/>
</dbReference>
<sequence length="345" mass="38340">MAWRSGLCETDSRTLKQFLQEECMWKLVGKSRKHREYRAVACRSSIFSPEDDSSCILCQLLLLYRDGEWILCFCCNGRYQGHYGVSHVHRRRRRICHLPTLYQLSFGGPLGPASIDFLPSFSQVTSSMTCDGITPDVIYEVCMLVPQDEAKRILVKGHGAMDLTCQKAVTLGGAGAWLLPRPEGYTLFFYILCYDLFTSCGNRCDIPSMTRLMAAATACGQAGCSFCTDHEGHVDPTGNYVGCTPDMGRCLCYVPCGPMTQSLIHNEEPATFFCESDDAKYLCAVGSKTAAQVTLGDGLDYHIGVKDSEGRWLPVKTDVWDLVKVEEPVSRMIVCSCPVLKNLVH</sequence>
<dbReference type="Pfam" id="PF03044">
    <property type="entry name" value="Herpes_UL16"/>
    <property type="match status" value="1"/>
</dbReference>
<protein>
    <submittedName>
        <fullName evidence="6">Tegument protein UL16</fullName>
    </submittedName>
</protein>
<keyword evidence="1" id="KW-1048">Host nucleus</keyword>
<gene>
    <name evidence="6" type="primary">UL94</name>
</gene>
<name>A0A0A0PTZ2_HCMV</name>
<dbReference type="GO" id="GO:0044423">
    <property type="term" value="C:virion component"/>
    <property type="evidence" value="ECO:0007669"/>
    <property type="project" value="UniProtKB-KW"/>
</dbReference>